<feature type="compositionally biased region" description="Acidic residues" evidence="2">
    <location>
        <begin position="305"/>
        <end position="324"/>
    </location>
</feature>
<gene>
    <name evidence="3" type="ORF">PHISCL_07541</name>
</gene>
<dbReference type="STRING" id="2070753.A0A3A2ZSZ3"/>
<comment type="similarity">
    <text evidence="1">Belongs to the gemin-2 family.</text>
</comment>
<feature type="region of interest" description="Disordered" evidence="2">
    <location>
        <begin position="363"/>
        <end position="388"/>
    </location>
</feature>
<reference evidence="4" key="1">
    <citation type="submission" date="2017-02" db="EMBL/GenBank/DDBJ databases">
        <authorList>
            <person name="Tafer H."/>
            <person name="Lopandic K."/>
        </authorList>
    </citation>
    <scope>NUCLEOTIDE SEQUENCE [LARGE SCALE GENOMIC DNA]</scope>
    <source>
        <strain evidence="4">CBS 366.77</strain>
    </source>
</reference>
<organism evidence="3 4">
    <name type="scientific">Aspergillus sclerotialis</name>
    <dbReference type="NCBI Taxonomy" id="2070753"/>
    <lineage>
        <taxon>Eukaryota</taxon>
        <taxon>Fungi</taxon>
        <taxon>Dikarya</taxon>
        <taxon>Ascomycota</taxon>
        <taxon>Pezizomycotina</taxon>
        <taxon>Eurotiomycetes</taxon>
        <taxon>Eurotiomycetidae</taxon>
        <taxon>Eurotiales</taxon>
        <taxon>Aspergillaceae</taxon>
        <taxon>Aspergillus</taxon>
        <taxon>Aspergillus subgen. Polypaecilum</taxon>
    </lineage>
</organism>
<dbReference type="Pfam" id="PF04938">
    <property type="entry name" value="SIP1"/>
    <property type="match status" value="1"/>
</dbReference>
<evidence type="ECO:0000256" key="2">
    <source>
        <dbReference type="SAM" id="MobiDB-lite"/>
    </source>
</evidence>
<evidence type="ECO:0000256" key="1">
    <source>
        <dbReference type="ARBA" id="ARBA00025758"/>
    </source>
</evidence>
<protein>
    <submittedName>
        <fullName evidence="3">Uncharacterized protein</fullName>
    </submittedName>
</protein>
<dbReference type="GO" id="GO:0005634">
    <property type="term" value="C:nucleus"/>
    <property type="evidence" value="ECO:0007669"/>
    <property type="project" value="TreeGrafter"/>
</dbReference>
<dbReference type="PANTHER" id="PTHR12794">
    <property type="entry name" value="GEMIN2"/>
    <property type="match status" value="1"/>
</dbReference>
<dbReference type="EMBL" id="MVGC01000337">
    <property type="protein sequence ID" value="RJE20111.1"/>
    <property type="molecule type" value="Genomic_DNA"/>
</dbReference>
<evidence type="ECO:0000313" key="4">
    <source>
        <dbReference type="Proteomes" id="UP000266188"/>
    </source>
</evidence>
<comment type="caution">
    <text evidence="3">The sequence shown here is derived from an EMBL/GenBank/DDBJ whole genome shotgun (WGS) entry which is preliminary data.</text>
</comment>
<dbReference type="InterPro" id="IPR035426">
    <property type="entry name" value="Gemin2/Brr1"/>
</dbReference>
<dbReference type="GO" id="GO:0032797">
    <property type="term" value="C:SMN complex"/>
    <property type="evidence" value="ECO:0007669"/>
    <property type="project" value="TreeGrafter"/>
</dbReference>
<feature type="compositionally biased region" description="Basic and acidic residues" evidence="2">
    <location>
        <begin position="294"/>
        <end position="303"/>
    </location>
</feature>
<accession>A0A3A2ZSZ3</accession>
<dbReference type="Proteomes" id="UP000266188">
    <property type="component" value="Unassembled WGS sequence"/>
</dbReference>
<name>A0A3A2ZSZ3_9EURO</name>
<dbReference type="PANTHER" id="PTHR12794:SF0">
    <property type="entry name" value="GEM-ASSOCIATED PROTEIN 2"/>
    <property type="match status" value="1"/>
</dbReference>
<dbReference type="OrthoDB" id="428895at2759"/>
<dbReference type="GO" id="GO:0000387">
    <property type="term" value="P:spliceosomal snRNP assembly"/>
    <property type="evidence" value="ECO:0007669"/>
    <property type="project" value="InterPro"/>
</dbReference>
<sequence length="436" mass="48254">MSNKRKLPASSNSPSAKRPCPSYADDDDVDMSTASTSERPRCHPIYGQRNAFPGLDEAEDELFYGPAEDGMEYLRMVRSEANSLPFLFTAPKSASATEPAIEEAGDKDEDYKEDDQMGIYEDGAYIAPPVTGVGGAAAIQLNEIDDEDLYPEVQMSYYNLLRHRFLLLRSTLKCAPPLDVISALDESHPISFPRHSVAAKKEWRRLLLSVDPQMAQLACMDMDSVLGVLGIMARLMSENFRSGDAERVRRIGAWAWGLLGKCREVGQLSTEEVGEIRELGKRAVKILHKMKEDEKNNLAKQAEESSADEDENQQEQGAQEEDNNADSGGAAGVEIPEQRVQAEGAQADATVDELEAAKARLQERLQDEDQEPIAETNTPTIMQETGEPAAEAEVDIEKGTVDLTKQIHAMLDMIIMVVGEFYGQRDLLGAREVWRI</sequence>
<keyword evidence="4" id="KW-1185">Reference proteome</keyword>
<proteinExistence type="inferred from homology"/>
<dbReference type="AlphaFoldDB" id="A0A3A2ZSZ3"/>
<dbReference type="Gene3D" id="1.20.58.1070">
    <property type="match status" value="1"/>
</dbReference>
<evidence type="ECO:0000313" key="3">
    <source>
        <dbReference type="EMBL" id="RJE20111.1"/>
    </source>
</evidence>
<feature type="region of interest" description="Disordered" evidence="2">
    <location>
        <begin position="294"/>
        <end position="331"/>
    </location>
</feature>
<feature type="region of interest" description="Disordered" evidence="2">
    <location>
        <begin position="1"/>
        <end position="46"/>
    </location>
</feature>